<gene>
    <name evidence="2" type="ORF">UFOPK1353_00169</name>
</gene>
<organism evidence="2">
    <name type="scientific">freshwater metagenome</name>
    <dbReference type="NCBI Taxonomy" id="449393"/>
    <lineage>
        <taxon>unclassified sequences</taxon>
        <taxon>metagenomes</taxon>
        <taxon>ecological metagenomes</taxon>
    </lineage>
</organism>
<dbReference type="SUPFAM" id="SSF52821">
    <property type="entry name" value="Rhodanese/Cell cycle control phosphatase"/>
    <property type="match status" value="1"/>
</dbReference>
<dbReference type="NCBIfam" id="NF001134">
    <property type="entry name" value="PRK00142.1-2"/>
    <property type="match status" value="1"/>
</dbReference>
<proteinExistence type="inferred from homology"/>
<accession>A0A6J6AUV7</accession>
<dbReference type="Pfam" id="PF00581">
    <property type="entry name" value="Rhodanese"/>
    <property type="match status" value="1"/>
</dbReference>
<dbReference type="Gene3D" id="3.40.250.10">
    <property type="entry name" value="Rhodanese-like domain"/>
    <property type="match status" value="1"/>
</dbReference>
<protein>
    <submittedName>
        <fullName evidence="2">Unannotated protein</fullName>
    </submittedName>
</protein>
<dbReference type="PROSITE" id="PS50206">
    <property type="entry name" value="RHODANESE_3"/>
    <property type="match status" value="1"/>
</dbReference>
<dbReference type="InterPro" id="IPR040503">
    <property type="entry name" value="TRHO_N"/>
</dbReference>
<evidence type="ECO:0000259" key="1">
    <source>
        <dbReference type="PROSITE" id="PS50206"/>
    </source>
</evidence>
<dbReference type="InterPro" id="IPR020936">
    <property type="entry name" value="TrhO"/>
</dbReference>
<dbReference type="InterPro" id="IPR036873">
    <property type="entry name" value="Rhodanese-like_dom_sf"/>
</dbReference>
<sequence>MISIVNKATPIVLPKIPRKIVCIEPSKIVLFYKFTPLADPEAIRLWQRALCERFDLKGRIIISKDGINGTVGGLLSNIKKYVRATKEFAQFKEIDFKWSEGVGDEFPRLVIRVRDEIVTFGKPEEIIVNQDGIVGGGTHLKPHEVNKLVEQRGDEVVFFDGRSAHEARIGRFRNAVVTDVATTPDFIGELESGKYDHLKNKPIVTYCTGGIRCEVLSVLMKNRGFNEVYQLDGGIVRYGEEYADSSLWEGSLYVFDKRLKIEFSEDAKVLGNCDYCGSSTNQFYDCANLDCRCLFLVCDNCTSKTLKITCPSCRSR</sequence>
<name>A0A6J6AUV7_9ZZZZ</name>
<dbReference type="PANTHER" id="PTHR43268:SF6">
    <property type="entry name" value="THIOSULFATE SULFURTRANSFERASE_RHODANESE-LIKE DOMAIN-CONTAINING PROTEIN 2"/>
    <property type="match status" value="1"/>
</dbReference>
<dbReference type="InterPro" id="IPR022111">
    <property type="entry name" value="Rhodanese_C"/>
</dbReference>
<dbReference type="EMBL" id="CAEZSE010000015">
    <property type="protein sequence ID" value="CAB4530325.1"/>
    <property type="molecule type" value="Genomic_DNA"/>
</dbReference>
<dbReference type="Gene3D" id="3.30.70.100">
    <property type="match status" value="1"/>
</dbReference>
<reference evidence="2" key="1">
    <citation type="submission" date="2020-05" db="EMBL/GenBank/DDBJ databases">
        <authorList>
            <person name="Chiriac C."/>
            <person name="Salcher M."/>
            <person name="Ghai R."/>
            <person name="Kavagutti S V."/>
        </authorList>
    </citation>
    <scope>NUCLEOTIDE SEQUENCE</scope>
</reference>
<dbReference type="SMART" id="SM00450">
    <property type="entry name" value="RHOD"/>
    <property type="match status" value="1"/>
</dbReference>
<dbReference type="Pfam" id="PF17773">
    <property type="entry name" value="UPF0176_N"/>
    <property type="match status" value="1"/>
</dbReference>
<evidence type="ECO:0000313" key="2">
    <source>
        <dbReference type="EMBL" id="CAB4530325.1"/>
    </source>
</evidence>
<dbReference type="PANTHER" id="PTHR43268">
    <property type="entry name" value="THIOSULFATE SULFURTRANSFERASE/RHODANESE-LIKE DOMAIN-CONTAINING PROTEIN 2"/>
    <property type="match status" value="1"/>
</dbReference>
<dbReference type="InterPro" id="IPR001763">
    <property type="entry name" value="Rhodanese-like_dom"/>
</dbReference>
<dbReference type="Pfam" id="PF12368">
    <property type="entry name" value="Rhodanese_C"/>
    <property type="match status" value="1"/>
</dbReference>
<feature type="domain" description="Rhodanese" evidence="1">
    <location>
        <begin position="152"/>
        <end position="247"/>
    </location>
</feature>
<dbReference type="AlphaFoldDB" id="A0A6J6AUV7"/>
<dbReference type="HAMAP" id="MF_00469">
    <property type="entry name" value="TrhO"/>
    <property type="match status" value="1"/>
</dbReference>